<proteinExistence type="predicted"/>
<sequence>MRACRHGGGFYRRARCSERGNRVQSCVPTGEHLKNSCRHARYKHTYHVPGWLLWMDSPSVAPHTYHTLTRTEQETANTLLFLFLLFIGVVALYVHS</sequence>
<keyword evidence="1" id="KW-0472">Membrane</keyword>
<dbReference type="EMBL" id="QKKF02025464">
    <property type="protein sequence ID" value="RZF36851.1"/>
    <property type="molecule type" value="Genomic_DNA"/>
</dbReference>
<name>A0A482WUL1_LAOST</name>
<reference evidence="3" key="2">
    <citation type="submission" date="2019-02" db="EMBL/GenBank/DDBJ databases">
        <authorList>
            <person name="Zhu J."/>
            <person name="Jiang F."/>
            <person name="Wang X."/>
            <person name="Yang P."/>
            <person name="Bao Y."/>
            <person name="Zhao W."/>
            <person name="Wang W."/>
            <person name="Lu H."/>
            <person name="Wang Q."/>
            <person name="Cui N."/>
            <person name="Li J."/>
            <person name="Chen X."/>
            <person name="Luo L."/>
            <person name="Yu J."/>
            <person name="Kang L."/>
            <person name="Cui F."/>
        </authorList>
    </citation>
    <scope>NUCLEOTIDE SEQUENCE</scope>
    <source>
        <strain evidence="3">Lst14</strain>
        <tissue evidence="3">Whole body</tissue>
    </source>
</reference>
<dbReference type="InParanoid" id="A0A482WUL1"/>
<organism evidence="3 4">
    <name type="scientific">Laodelphax striatellus</name>
    <name type="common">Small brown planthopper</name>
    <name type="synonym">Delphax striatella</name>
    <dbReference type="NCBI Taxonomy" id="195883"/>
    <lineage>
        <taxon>Eukaryota</taxon>
        <taxon>Metazoa</taxon>
        <taxon>Ecdysozoa</taxon>
        <taxon>Arthropoda</taxon>
        <taxon>Hexapoda</taxon>
        <taxon>Insecta</taxon>
        <taxon>Pterygota</taxon>
        <taxon>Neoptera</taxon>
        <taxon>Paraneoptera</taxon>
        <taxon>Hemiptera</taxon>
        <taxon>Auchenorrhyncha</taxon>
        <taxon>Fulgoroidea</taxon>
        <taxon>Delphacidae</taxon>
        <taxon>Criomorphinae</taxon>
        <taxon>Laodelphax</taxon>
    </lineage>
</organism>
<keyword evidence="4" id="KW-1185">Reference proteome</keyword>
<gene>
    <name evidence="2" type="ORF">LSTR_LSTR004537</name>
    <name evidence="3" type="ORF">LSTR_LSTR004539</name>
</gene>
<evidence type="ECO:0000313" key="4">
    <source>
        <dbReference type="Proteomes" id="UP000291343"/>
    </source>
</evidence>
<evidence type="ECO:0000313" key="3">
    <source>
        <dbReference type="EMBL" id="RZF36851.1"/>
    </source>
</evidence>
<accession>A0A482WUL1</accession>
<reference evidence="3 4" key="1">
    <citation type="journal article" date="2017" name="Gigascience">
        <title>Genome sequence of the small brown planthopper, Laodelphax striatellus.</title>
        <authorList>
            <person name="Zhu J."/>
            <person name="Jiang F."/>
            <person name="Wang X."/>
            <person name="Yang P."/>
            <person name="Bao Y."/>
            <person name="Zhao W."/>
            <person name="Wang W."/>
            <person name="Lu H."/>
            <person name="Wang Q."/>
            <person name="Cui N."/>
            <person name="Li J."/>
            <person name="Chen X."/>
            <person name="Luo L."/>
            <person name="Yu J."/>
            <person name="Kang L."/>
            <person name="Cui F."/>
        </authorList>
    </citation>
    <scope>NUCLEOTIDE SEQUENCE [LARGE SCALE GENOMIC DNA]</scope>
    <source>
        <strain evidence="3">Lst14</strain>
        <tissue evidence="3">Whole body</tissue>
    </source>
</reference>
<keyword evidence="1" id="KW-1133">Transmembrane helix</keyword>
<dbReference type="EMBL" id="QKKF02025464">
    <property type="protein sequence ID" value="RZF36849.1"/>
    <property type="molecule type" value="Genomic_DNA"/>
</dbReference>
<comment type="caution">
    <text evidence="3">The sequence shown here is derived from an EMBL/GenBank/DDBJ whole genome shotgun (WGS) entry which is preliminary data.</text>
</comment>
<dbReference type="SMR" id="A0A482WUL1"/>
<dbReference type="AlphaFoldDB" id="A0A482WUL1"/>
<evidence type="ECO:0000313" key="2">
    <source>
        <dbReference type="EMBL" id="RZF36849.1"/>
    </source>
</evidence>
<evidence type="ECO:0000256" key="1">
    <source>
        <dbReference type="SAM" id="Phobius"/>
    </source>
</evidence>
<protein>
    <submittedName>
        <fullName evidence="3">Uncharacterized protein</fullName>
    </submittedName>
</protein>
<dbReference type="Proteomes" id="UP000291343">
    <property type="component" value="Unassembled WGS sequence"/>
</dbReference>
<feature type="transmembrane region" description="Helical" evidence="1">
    <location>
        <begin position="76"/>
        <end position="94"/>
    </location>
</feature>
<keyword evidence="1" id="KW-0812">Transmembrane</keyword>